<organism evidence="1 2">
    <name type="scientific">Blautia caecimuris</name>
    <dbReference type="NCBI Taxonomy" id="1796615"/>
    <lineage>
        <taxon>Bacteria</taxon>
        <taxon>Bacillati</taxon>
        <taxon>Bacillota</taxon>
        <taxon>Clostridia</taxon>
        <taxon>Lachnospirales</taxon>
        <taxon>Lachnospiraceae</taxon>
        <taxon>Blautia</taxon>
    </lineage>
</organism>
<dbReference type="Proteomes" id="UP001549106">
    <property type="component" value="Unassembled WGS sequence"/>
</dbReference>
<evidence type="ECO:0000313" key="1">
    <source>
        <dbReference type="EMBL" id="MET3751502.1"/>
    </source>
</evidence>
<name>A0ABV2M7M8_9FIRM</name>
<dbReference type="EMBL" id="JBEPMJ010000023">
    <property type="protein sequence ID" value="MET3751502.1"/>
    <property type="molecule type" value="Genomic_DNA"/>
</dbReference>
<sequence>MEKRIRDIVNNVIEKCIELEKSVLLEDGSIKEEYQETLVDRYLDILMMLEKEISVADLGICIENESDKVKRFYIAYYLLDERMFRQLNKELGTVPGWKAEARIRLYMMYLKVFREVLFLLANGYSDCALARTRTLYELGVYISIINKNTDVLAERFCRHCNVQSLKMAKAISTEERMNKIEEFIDQFNYEKGYKKDNGWARVLLPHINDKSNIQFRDLISLTDYNQYENMYKMACNFVHGSLFSSLESLDSAKEQRGKTFWNTSPSDEGIEEVIHFLKIYIVMFVSEYTRGLKDKTIFENMLTLFLLGKEILQDGNE</sequence>
<dbReference type="InterPro" id="IPR043733">
    <property type="entry name" value="DUF5677"/>
</dbReference>
<dbReference type="RefSeq" id="WP_016284347.1">
    <property type="nucleotide sequence ID" value="NZ_JANJZT010000024.1"/>
</dbReference>
<keyword evidence="2" id="KW-1185">Reference proteome</keyword>
<accession>A0ABV2M7M8</accession>
<proteinExistence type="predicted"/>
<gene>
    <name evidence="1" type="ORF">ABID24_002761</name>
</gene>
<evidence type="ECO:0000313" key="2">
    <source>
        <dbReference type="Proteomes" id="UP001549106"/>
    </source>
</evidence>
<comment type="caution">
    <text evidence="1">The sequence shown here is derived from an EMBL/GenBank/DDBJ whole genome shotgun (WGS) entry which is preliminary data.</text>
</comment>
<dbReference type="Pfam" id="PF18928">
    <property type="entry name" value="DUF5677"/>
    <property type="match status" value="1"/>
</dbReference>
<protein>
    <submittedName>
        <fullName evidence="1">Uncharacterized protein</fullName>
    </submittedName>
</protein>
<reference evidence="1 2" key="1">
    <citation type="submission" date="2024-06" db="EMBL/GenBank/DDBJ databases">
        <title>Genomic Encyclopedia of Type Strains, Phase IV (KMG-IV): sequencing the most valuable type-strain genomes for metagenomic binning, comparative biology and taxonomic classification.</title>
        <authorList>
            <person name="Goeker M."/>
        </authorList>
    </citation>
    <scope>NUCLEOTIDE SEQUENCE [LARGE SCALE GENOMIC DNA]</scope>
    <source>
        <strain evidence="1 2">DSM 29492</strain>
    </source>
</reference>